<dbReference type="RefSeq" id="WP_147147194.1">
    <property type="nucleotide sequence ID" value="NZ_BJXN01000008.1"/>
</dbReference>
<dbReference type="InterPro" id="IPR011050">
    <property type="entry name" value="Pectin_lyase_fold/virulence"/>
</dbReference>
<evidence type="ECO:0000259" key="3">
    <source>
        <dbReference type="Pfam" id="PF13229"/>
    </source>
</evidence>
<name>A0A511RJT8_9DEIN</name>
<protein>
    <recommendedName>
        <fullName evidence="3">Right handed beta helix domain-containing protein</fullName>
    </recommendedName>
</protein>
<dbReference type="AlphaFoldDB" id="A0A511RJT8"/>
<dbReference type="InterPro" id="IPR039448">
    <property type="entry name" value="Beta_helix"/>
</dbReference>
<evidence type="ECO:0000313" key="4">
    <source>
        <dbReference type="EMBL" id="GEM89918.1"/>
    </source>
</evidence>
<feature type="region of interest" description="Disordered" evidence="1">
    <location>
        <begin position="21"/>
        <end position="41"/>
    </location>
</feature>
<comment type="caution">
    <text evidence="4">The sequence shown here is derived from an EMBL/GenBank/DDBJ whole genome shotgun (WGS) entry which is preliminary data.</text>
</comment>
<proteinExistence type="predicted"/>
<accession>A0A511RJT8</accession>
<dbReference type="EMBL" id="BJXN01000008">
    <property type="protein sequence ID" value="GEM89918.1"/>
    <property type="molecule type" value="Genomic_DNA"/>
</dbReference>
<feature type="chain" id="PRO_5021978220" description="Right handed beta helix domain-containing protein" evidence="2">
    <location>
        <begin position="22"/>
        <end position="601"/>
    </location>
</feature>
<feature type="signal peptide" evidence="2">
    <location>
        <begin position="1"/>
        <end position="21"/>
    </location>
</feature>
<dbReference type="SUPFAM" id="SSF51126">
    <property type="entry name" value="Pectin lyase-like"/>
    <property type="match status" value="1"/>
</dbReference>
<evidence type="ECO:0000256" key="2">
    <source>
        <dbReference type="SAM" id="SignalP"/>
    </source>
</evidence>
<dbReference type="Proteomes" id="UP000321827">
    <property type="component" value="Unassembled WGS sequence"/>
</dbReference>
<dbReference type="OrthoDB" id="9758578at2"/>
<keyword evidence="2" id="KW-0732">Signal</keyword>
<organism evidence="4 5">
    <name type="scientific">Oceanithermus desulfurans NBRC 100063</name>
    <dbReference type="NCBI Taxonomy" id="1227550"/>
    <lineage>
        <taxon>Bacteria</taxon>
        <taxon>Thermotogati</taxon>
        <taxon>Deinococcota</taxon>
        <taxon>Deinococci</taxon>
        <taxon>Thermales</taxon>
        <taxon>Thermaceae</taxon>
        <taxon>Oceanithermus</taxon>
    </lineage>
</organism>
<evidence type="ECO:0000313" key="5">
    <source>
        <dbReference type="Proteomes" id="UP000321827"/>
    </source>
</evidence>
<feature type="compositionally biased region" description="Pro residues" evidence="1">
    <location>
        <begin position="28"/>
        <end position="41"/>
    </location>
</feature>
<evidence type="ECO:0000256" key="1">
    <source>
        <dbReference type="SAM" id="MobiDB-lite"/>
    </source>
</evidence>
<reference evidence="4 5" key="1">
    <citation type="submission" date="2019-07" db="EMBL/GenBank/DDBJ databases">
        <title>Whole genome shotgun sequence of Oceanithermus desulfurans NBRC 100063.</title>
        <authorList>
            <person name="Hosoyama A."/>
            <person name="Uohara A."/>
            <person name="Ohji S."/>
            <person name="Ichikawa N."/>
        </authorList>
    </citation>
    <scope>NUCLEOTIDE SEQUENCE [LARGE SCALE GENOMIC DNA]</scope>
    <source>
        <strain evidence="4 5">NBRC 100063</strain>
    </source>
</reference>
<dbReference type="Pfam" id="PF13229">
    <property type="entry name" value="Beta_helix"/>
    <property type="match status" value="1"/>
</dbReference>
<feature type="domain" description="Right handed beta helix" evidence="3">
    <location>
        <begin position="276"/>
        <end position="406"/>
    </location>
</feature>
<dbReference type="Gene3D" id="2.160.20.10">
    <property type="entry name" value="Single-stranded right-handed beta-helix, Pectin lyase-like"/>
    <property type="match status" value="1"/>
</dbReference>
<dbReference type="InterPro" id="IPR006626">
    <property type="entry name" value="PbH1"/>
</dbReference>
<dbReference type="InterPro" id="IPR012334">
    <property type="entry name" value="Pectin_lyas_fold"/>
</dbReference>
<gene>
    <name evidence="4" type="ORF">ODE01S_13520</name>
</gene>
<sequence length="601" mass="65571">MKRTWFAFLALGLLAACQAPATGERPPGGGPPPMDEAPTAPPALGEVRAYATLHSAGFEWRFGADPEAKAACGLRYRAAGETAWREGWPPYRIRYTPPSPVAGKDAAFDGCAGSVFFLEPGATYELWLTLTGPEGLLDEGVVEVRTQSEPRIAADAPTFYVAPGSGGGAGTEADPYRGLAEAQRHARPGDVFLLAPGEYADFASGEIRFDRPGEEGRWVVWKAAGEGVVFTAPVRIAADYVWLEGVHLRGTPNDASDSDNDRRDWGLRTADAPRRVVIQRNTFTDFHYAIALNHGGEAWVIRDNVIVGDKDLRQCIDDDGNIIRGDGCPEEDYRGEGIELGHTSGHTVAYNRISLVGDGISYPLENVDIYGNEIFDVTDDGIEPDYGYANVRVWQNRITNARYNGLSFQPMNGGPWYFVRNQVMAPRESTLKLRRLSRVLLAHNLLVGWDNAVSALWDTEGFRRIDSLNNLYVSASGRYLWEQADDGPVLGRLDYDGFDPGGSAYAFKWGSDHRYPDLAAFRAATGLEPHGLTLDRAACFTSFHPRRPPDRAELEYPQLLPGCPAVDAGAVLPNLSGGYAGAAPDLGPYERGLPLPHYGPR</sequence>
<dbReference type="PROSITE" id="PS51257">
    <property type="entry name" value="PROKAR_LIPOPROTEIN"/>
    <property type="match status" value="1"/>
</dbReference>
<dbReference type="SMART" id="SM00710">
    <property type="entry name" value="PbH1"/>
    <property type="match status" value="4"/>
</dbReference>